<dbReference type="EMBL" id="SJKB01000013">
    <property type="protein sequence ID" value="TCC56227.1"/>
    <property type="molecule type" value="Genomic_DNA"/>
</dbReference>
<proteinExistence type="inferred from homology"/>
<evidence type="ECO:0000313" key="2">
    <source>
        <dbReference type="EMBL" id="TCC56227.1"/>
    </source>
</evidence>
<gene>
    <name evidence="2" type="ORF">E0H73_34330</name>
</gene>
<name>A0A4R0KA76_9ACTN</name>
<dbReference type="PANTHER" id="PTHR11803">
    <property type="entry name" value="2-IMINOBUTANOATE/2-IMINOPROPANOATE DEAMINASE RIDA"/>
    <property type="match status" value="1"/>
</dbReference>
<dbReference type="OrthoDB" id="9803101at2"/>
<evidence type="ECO:0000313" key="3">
    <source>
        <dbReference type="Proteomes" id="UP000291144"/>
    </source>
</evidence>
<dbReference type="Proteomes" id="UP000291144">
    <property type="component" value="Unassembled WGS sequence"/>
</dbReference>
<reference evidence="2 3" key="1">
    <citation type="submission" date="2019-02" db="EMBL/GenBank/DDBJ databases">
        <title>Kribbella capetownensis sp. nov. and Kribbella speibonae sp. nov., isolated from soil.</title>
        <authorList>
            <person name="Curtis S.M."/>
            <person name="Norton I."/>
            <person name="Everest G.J."/>
            <person name="Meyers P.R."/>
        </authorList>
    </citation>
    <scope>NUCLEOTIDE SEQUENCE [LARGE SCALE GENOMIC DNA]</scope>
    <source>
        <strain evidence="2 3">NRRL B-24813</strain>
    </source>
</reference>
<dbReference type="SUPFAM" id="SSF55298">
    <property type="entry name" value="YjgF-like"/>
    <property type="match status" value="1"/>
</dbReference>
<dbReference type="GO" id="GO:0005829">
    <property type="term" value="C:cytosol"/>
    <property type="evidence" value="ECO:0007669"/>
    <property type="project" value="TreeGrafter"/>
</dbReference>
<dbReference type="AlphaFoldDB" id="A0A4R0KA76"/>
<dbReference type="InterPro" id="IPR006175">
    <property type="entry name" value="YjgF/YER057c/UK114"/>
</dbReference>
<comment type="caution">
    <text evidence="2">The sequence shown here is derived from an EMBL/GenBank/DDBJ whole genome shotgun (WGS) entry which is preliminary data.</text>
</comment>
<dbReference type="RefSeq" id="WP_131363464.1">
    <property type="nucleotide sequence ID" value="NZ_SJKB01000013.1"/>
</dbReference>
<accession>A0A4R0KA76</accession>
<evidence type="ECO:0000256" key="1">
    <source>
        <dbReference type="ARBA" id="ARBA00010552"/>
    </source>
</evidence>
<sequence>MTIERSNPDGLHATPGYHHVTKVRAETLIYLAGQCPLQPSGELAEGGLKGQTEQVIRNILIALESAGATPDDVVRTVIYVASSDRDDLGAVWDQLNASPLAPAFTTASTLLGVAQLGFTGQLVEIDVTAAL</sequence>
<dbReference type="GO" id="GO:0019239">
    <property type="term" value="F:deaminase activity"/>
    <property type="evidence" value="ECO:0007669"/>
    <property type="project" value="TreeGrafter"/>
</dbReference>
<organism evidence="2 3">
    <name type="scientific">Kribbella pittospori</name>
    <dbReference type="NCBI Taxonomy" id="722689"/>
    <lineage>
        <taxon>Bacteria</taxon>
        <taxon>Bacillati</taxon>
        <taxon>Actinomycetota</taxon>
        <taxon>Actinomycetes</taxon>
        <taxon>Propionibacteriales</taxon>
        <taxon>Kribbellaceae</taxon>
        <taxon>Kribbella</taxon>
    </lineage>
</organism>
<keyword evidence="3" id="KW-1185">Reference proteome</keyword>
<dbReference type="InterPro" id="IPR035959">
    <property type="entry name" value="RutC-like_sf"/>
</dbReference>
<dbReference type="Pfam" id="PF01042">
    <property type="entry name" value="Ribonuc_L-PSP"/>
    <property type="match status" value="1"/>
</dbReference>
<dbReference type="Gene3D" id="3.30.1330.40">
    <property type="entry name" value="RutC-like"/>
    <property type="match status" value="1"/>
</dbReference>
<dbReference type="CDD" id="cd00448">
    <property type="entry name" value="YjgF_YER057c_UK114_family"/>
    <property type="match status" value="1"/>
</dbReference>
<comment type="similarity">
    <text evidence="1">Belongs to the RutC family.</text>
</comment>
<dbReference type="PANTHER" id="PTHR11803:SF58">
    <property type="entry name" value="PROTEIN HMF1-RELATED"/>
    <property type="match status" value="1"/>
</dbReference>
<protein>
    <submittedName>
        <fullName evidence="2">RidA family protein</fullName>
    </submittedName>
</protein>